<evidence type="ECO:0000256" key="1">
    <source>
        <dbReference type="ARBA" id="ARBA00022603"/>
    </source>
</evidence>
<keyword evidence="2 5" id="KW-0808">Transferase</keyword>
<dbReference type="Gene3D" id="3.40.50.150">
    <property type="entry name" value="Vaccinia Virus protein VP39"/>
    <property type="match status" value="1"/>
</dbReference>
<proteinExistence type="predicted"/>
<dbReference type="InterPro" id="IPR001077">
    <property type="entry name" value="COMT_C"/>
</dbReference>
<dbReference type="InterPro" id="IPR029063">
    <property type="entry name" value="SAM-dependent_MTases_sf"/>
</dbReference>
<organism evidence="5 6">
    <name type="scientific">Tripterygium wilfordii</name>
    <name type="common">Thunder God vine</name>
    <dbReference type="NCBI Taxonomy" id="458696"/>
    <lineage>
        <taxon>Eukaryota</taxon>
        <taxon>Viridiplantae</taxon>
        <taxon>Streptophyta</taxon>
        <taxon>Embryophyta</taxon>
        <taxon>Tracheophyta</taxon>
        <taxon>Spermatophyta</taxon>
        <taxon>Magnoliopsida</taxon>
        <taxon>eudicotyledons</taxon>
        <taxon>Gunneridae</taxon>
        <taxon>Pentapetalae</taxon>
        <taxon>rosids</taxon>
        <taxon>fabids</taxon>
        <taxon>Celastrales</taxon>
        <taxon>Celastraceae</taxon>
        <taxon>Tripterygium</taxon>
    </lineage>
</organism>
<dbReference type="AlphaFoldDB" id="A0A7J7CJZ7"/>
<dbReference type="Proteomes" id="UP000593562">
    <property type="component" value="Unassembled WGS sequence"/>
</dbReference>
<evidence type="ECO:0000313" key="5">
    <source>
        <dbReference type="EMBL" id="KAF5734380.1"/>
    </source>
</evidence>
<dbReference type="Pfam" id="PF00891">
    <property type="entry name" value="Methyltransf_2"/>
    <property type="match status" value="1"/>
</dbReference>
<evidence type="ECO:0000313" key="6">
    <source>
        <dbReference type="Proteomes" id="UP000593562"/>
    </source>
</evidence>
<name>A0A7J7CJZ7_TRIWF</name>
<evidence type="ECO:0000256" key="2">
    <source>
        <dbReference type="ARBA" id="ARBA00022679"/>
    </source>
</evidence>
<keyword evidence="6" id="KW-1185">Reference proteome</keyword>
<evidence type="ECO:0000259" key="4">
    <source>
        <dbReference type="Pfam" id="PF00891"/>
    </source>
</evidence>
<dbReference type="PROSITE" id="PS51683">
    <property type="entry name" value="SAM_OMT_II"/>
    <property type="match status" value="1"/>
</dbReference>
<dbReference type="GO" id="GO:0008171">
    <property type="term" value="F:O-methyltransferase activity"/>
    <property type="evidence" value="ECO:0007669"/>
    <property type="project" value="InterPro"/>
</dbReference>
<dbReference type="SUPFAM" id="SSF53335">
    <property type="entry name" value="S-adenosyl-L-methionine-dependent methyltransferases"/>
    <property type="match status" value="1"/>
</dbReference>
<dbReference type="PANTHER" id="PTHR11746">
    <property type="entry name" value="O-METHYLTRANSFERASE"/>
    <property type="match status" value="1"/>
</dbReference>
<dbReference type="EMBL" id="JAAARO010000016">
    <property type="protein sequence ID" value="KAF5734380.1"/>
    <property type="molecule type" value="Genomic_DNA"/>
</dbReference>
<accession>A0A7J7CJZ7</accession>
<keyword evidence="3" id="KW-0949">S-adenosyl-L-methionine</keyword>
<comment type="caution">
    <text evidence="5">The sequence shown here is derived from an EMBL/GenBank/DDBJ whole genome shotgun (WGS) entry which is preliminary data.</text>
</comment>
<protein>
    <submittedName>
        <fullName evidence="5">Caffeic acid 3-O-methyltransferase</fullName>
    </submittedName>
</protein>
<feature type="domain" description="O-methyltransferase C-terminal" evidence="4">
    <location>
        <begin position="8"/>
        <end position="207"/>
    </location>
</feature>
<gene>
    <name evidence="5" type="ORF">HS088_TW16G00829</name>
</gene>
<dbReference type="InterPro" id="IPR016461">
    <property type="entry name" value="COMT-like"/>
</dbReference>
<keyword evidence="1 5" id="KW-0489">Methyltransferase</keyword>
<dbReference type="InParanoid" id="A0A7J7CJZ7"/>
<reference evidence="5 6" key="1">
    <citation type="journal article" date="2020" name="Nat. Commun.">
        <title>Genome of Tripterygium wilfordii and identification of cytochrome P450 involved in triptolide biosynthesis.</title>
        <authorList>
            <person name="Tu L."/>
            <person name="Su P."/>
            <person name="Zhang Z."/>
            <person name="Gao L."/>
            <person name="Wang J."/>
            <person name="Hu T."/>
            <person name="Zhou J."/>
            <person name="Zhang Y."/>
            <person name="Zhao Y."/>
            <person name="Liu Y."/>
            <person name="Song Y."/>
            <person name="Tong Y."/>
            <person name="Lu Y."/>
            <person name="Yang J."/>
            <person name="Xu C."/>
            <person name="Jia M."/>
            <person name="Peters R.J."/>
            <person name="Huang L."/>
            <person name="Gao W."/>
        </authorList>
    </citation>
    <scope>NUCLEOTIDE SEQUENCE [LARGE SCALE GENOMIC DNA]</scope>
    <source>
        <strain evidence="6">cv. XIE 37</strain>
        <tissue evidence="5">Leaf</tissue>
    </source>
</reference>
<dbReference type="GO" id="GO:0032259">
    <property type="term" value="P:methylation"/>
    <property type="evidence" value="ECO:0007669"/>
    <property type="project" value="UniProtKB-KW"/>
</dbReference>
<evidence type="ECO:0000256" key="3">
    <source>
        <dbReference type="ARBA" id="ARBA00022691"/>
    </source>
</evidence>
<sequence length="225" mass="25140">MVPPKRYAVLEGGLPFTKAYGMTAVEYVGKDARLGEVFKTSMTDYNLLFMERVLEIYKGFEGLKCLVDVGGGDGSILNMIISKHPTLKGINFDLPQVIEKSPAFPEVDNVPGDMFVSIPNGDAIFMKWILHTWDDEDCLKILKNCYKALPLNGKAIVVDMVIPEASEATLSLRSLYQFHLFMMNMNPKGKERTEREFEILGKAAGFSNIQVACSAFNFSVVELHK</sequence>